<evidence type="ECO:0000313" key="1">
    <source>
        <dbReference type="Proteomes" id="UP000286641"/>
    </source>
</evidence>
<accession>A0A3Q7N704</accession>
<reference evidence="2" key="2">
    <citation type="submission" date="2025-08" db="UniProtKB">
        <authorList>
            <consortium name="RefSeq"/>
        </authorList>
    </citation>
    <scope>IDENTIFICATION</scope>
    <source>
        <tissue evidence="2">Blood</tissue>
    </source>
</reference>
<dbReference type="Proteomes" id="UP000286641">
    <property type="component" value="Unplaced"/>
</dbReference>
<evidence type="ECO:0000313" key="2">
    <source>
        <dbReference type="RefSeq" id="XP_025714532.1"/>
    </source>
</evidence>
<organism evidence="1 2">
    <name type="scientific">Callorhinus ursinus</name>
    <name type="common">Northern fur seal</name>
    <dbReference type="NCBI Taxonomy" id="34884"/>
    <lineage>
        <taxon>Eukaryota</taxon>
        <taxon>Metazoa</taxon>
        <taxon>Chordata</taxon>
        <taxon>Craniata</taxon>
        <taxon>Vertebrata</taxon>
        <taxon>Euteleostomi</taxon>
        <taxon>Mammalia</taxon>
        <taxon>Eutheria</taxon>
        <taxon>Laurasiatheria</taxon>
        <taxon>Carnivora</taxon>
        <taxon>Caniformia</taxon>
        <taxon>Pinnipedia</taxon>
        <taxon>Otariidae</taxon>
        <taxon>Callorhinus</taxon>
    </lineage>
</organism>
<dbReference type="InParanoid" id="A0A3Q7N704"/>
<dbReference type="RefSeq" id="XP_025714532.1">
    <property type="nucleotide sequence ID" value="XM_025858747.1"/>
</dbReference>
<name>A0A3Q7N704_CALUR</name>
<keyword evidence="1" id="KW-1185">Reference proteome</keyword>
<reference key="1">
    <citation type="submission" date="2019-01" db="UniProtKB">
        <authorList>
            <consortium name="RefSeq"/>
        </authorList>
    </citation>
    <scope>IDENTIFICATION</scope>
</reference>
<sequence length="328" mass="35247">MTQAARTVQMRLFCCCSCSPPRPFLLGPQAGPQIRREGAGPQPAIQRGLARVGRWRVQADRGSAPVLHLHPAPLPQGRTAPWGCHPSRTVDSRQGPALRSCLCDPAACSIPTLDAGREPEAGAYVTTHVPERVREGIRYPCVYGGVDVLVCVSEPIWAYPQICVNRAPRACPCVHVPGVCGGTVAAGLHSPGSQLHAPPAWPLPQSPLRFDRFGPQLGEDLAAAPFASPWGPASPGLHAQVATRSLVLCTHTQLPFLLVPHPSPAFRVTLMILFLLEASSLGRDPSLLRVQAPPADWAHGMSQPTPWVPRGSLKSRQDLIRASKYTRV</sequence>
<dbReference type="AlphaFoldDB" id="A0A3Q7N704"/>
<proteinExistence type="predicted"/>
<gene>
    <name evidence="2" type="primary">LOC112813674</name>
</gene>
<protein>
    <submittedName>
        <fullName evidence="2">Uncharacterized protein LOC112813674</fullName>
    </submittedName>
</protein>